<keyword evidence="10 14" id="KW-0560">Oxidoreductase</keyword>
<comment type="function">
    <text evidence="14 15">Catalyzes the oxidation of 3-carboxy-2-hydroxy-4-methylpentanoate (3-isopropylmalate) to 3-carboxy-4-methyl-2-oxopentanoate. The product decarboxylates to 4-methyl-2 oxopentanoate.</text>
</comment>
<accession>A0A347WN07</accession>
<dbReference type="PROSITE" id="PS00470">
    <property type="entry name" value="IDH_IMDH"/>
    <property type="match status" value="1"/>
</dbReference>
<dbReference type="Gene3D" id="3.40.718.10">
    <property type="entry name" value="Isopropylmalate Dehydrogenase"/>
    <property type="match status" value="1"/>
</dbReference>
<dbReference type="PANTHER" id="PTHR42979">
    <property type="entry name" value="3-ISOPROPYLMALATE DEHYDROGENASE"/>
    <property type="match status" value="1"/>
</dbReference>
<evidence type="ECO:0000256" key="7">
    <source>
        <dbReference type="ARBA" id="ARBA00022605"/>
    </source>
</evidence>
<evidence type="ECO:0000256" key="3">
    <source>
        <dbReference type="ARBA" id="ARBA00004762"/>
    </source>
</evidence>
<dbReference type="GO" id="GO:0051287">
    <property type="term" value="F:NAD binding"/>
    <property type="evidence" value="ECO:0007669"/>
    <property type="project" value="InterPro"/>
</dbReference>
<evidence type="ECO:0000256" key="11">
    <source>
        <dbReference type="ARBA" id="ARBA00023027"/>
    </source>
</evidence>
<feature type="binding site" evidence="14">
    <location>
        <position position="131"/>
    </location>
    <ligand>
        <name>substrate</name>
    </ligand>
</feature>
<feature type="domain" description="Isopropylmalate dehydrogenase-like" evidence="16">
    <location>
        <begin position="3"/>
        <end position="341"/>
    </location>
</feature>
<organism evidence="17 18">
    <name type="scientific">Suicoccus acidiformans</name>
    <dbReference type="NCBI Taxonomy" id="2036206"/>
    <lineage>
        <taxon>Bacteria</taxon>
        <taxon>Bacillati</taxon>
        <taxon>Bacillota</taxon>
        <taxon>Bacilli</taxon>
        <taxon>Lactobacillales</taxon>
        <taxon>Aerococcaceae</taxon>
        <taxon>Suicoccus</taxon>
    </lineage>
</organism>
<dbReference type="InterPro" id="IPR019818">
    <property type="entry name" value="IsoCit/isopropylmalate_DH_CS"/>
</dbReference>
<keyword evidence="12 14" id="KW-0464">Manganese</keyword>
<dbReference type="GO" id="GO:0000287">
    <property type="term" value="F:magnesium ion binding"/>
    <property type="evidence" value="ECO:0007669"/>
    <property type="project" value="InterPro"/>
</dbReference>
<evidence type="ECO:0000256" key="6">
    <source>
        <dbReference type="ARBA" id="ARBA00022430"/>
    </source>
</evidence>
<evidence type="ECO:0000259" key="16">
    <source>
        <dbReference type="SMART" id="SM01329"/>
    </source>
</evidence>
<feature type="binding site" evidence="14">
    <location>
        <position position="216"/>
    </location>
    <ligand>
        <name>Mg(2+)</name>
        <dbReference type="ChEBI" id="CHEBI:18420"/>
    </ligand>
</feature>
<dbReference type="AlphaFoldDB" id="A0A347WN07"/>
<proteinExistence type="inferred from homology"/>
<dbReference type="FunFam" id="3.40.718.10:FF:000006">
    <property type="entry name" value="3-isopropylmalate dehydrogenase"/>
    <property type="match status" value="1"/>
</dbReference>
<dbReference type="GO" id="GO:0009098">
    <property type="term" value="P:L-leucine biosynthetic process"/>
    <property type="evidence" value="ECO:0007669"/>
    <property type="project" value="UniProtKB-UniRule"/>
</dbReference>
<dbReference type="InterPro" id="IPR004429">
    <property type="entry name" value="Isopropylmalate_DH"/>
</dbReference>
<evidence type="ECO:0000256" key="8">
    <source>
        <dbReference type="ARBA" id="ARBA00022723"/>
    </source>
</evidence>
<keyword evidence="9 14" id="KW-0460">Magnesium</keyword>
<sequence>MHKIVTLPGDGIGPEIMASALEILQAATAGTDFTYEVTEMPFGGAGIDAKGHPFPEETQAALQTADAILLGAIGGPQWHDASVTPEQGLLQMRALLGLYANVRPVRLADSLVHLSPLKEERVKGTDMVIVRELIGGIYFGKPKYREGDEAFDTMYYNRGMIERIARYAFEVAQTRRGHVTSVDKANVLANSRLWRETVNEVAQDYPDVQVEHLYVDAAAMKLITKPTDFDVILTENLFGDILSDEASVIPGSLGLLPSASISAEQAALYEPIHGSAPDIAGQALANPMSMILSVTMMLRQSFGEEVLADRIEEACQAVMAEGIFTKDLGGQASTTDFTQAVIRKLQEG</sequence>
<dbReference type="GO" id="GO:0005829">
    <property type="term" value="C:cytosol"/>
    <property type="evidence" value="ECO:0007669"/>
    <property type="project" value="TreeGrafter"/>
</dbReference>
<keyword evidence="14" id="KW-0963">Cytoplasm</keyword>
<evidence type="ECO:0000256" key="9">
    <source>
        <dbReference type="ARBA" id="ARBA00022842"/>
    </source>
</evidence>
<feature type="binding site" evidence="14">
    <location>
        <position position="93"/>
    </location>
    <ligand>
        <name>substrate</name>
    </ligand>
</feature>
<comment type="subcellular location">
    <subcellularLocation>
        <location evidence="14">Cytoplasm</location>
    </subcellularLocation>
</comment>
<comment type="cofactor">
    <cofactor evidence="2">
        <name>Mn(2+)</name>
        <dbReference type="ChEBI" id="CHEBI:29035"/>
    </cofactor>
</comment>
<evidence type="ECO:0000256" key="10">
    <source>
        <dbReference type="ARBA" id="ARBA00023002"/>
    </source>
</evidence>
<evidence type="ECO:0000256" key="13">
    <source>
        <dbReference type="ARBA" id="ARBA00023304"/>
    </source>
</evidence>
<dbReference type="PANTHER" id="PTHR42979:SF1">
    <property type="entry name" value="3-ISOPROPYLMALATE DEHYDROGENASE"/>
    <property type="match status" value="1"/>
</dbReference>
<feature type="binding site" evidence="14">
    <location>
        <position position="103"/>
    </location>
    <ligand>
        <name>substrate</name>
    </ligand>
</feature>
<comment type="similarity">
    <text evidence="4 14">Belongs to the isocitrate and isopropylmalate dehydrogenases family. LeuB type 1 subfamily.</text>
</comment>
<evidence type="ECO:0000256" key="12">
    <source>
        <dbReference type="ARBA" id="ARBA00023211"/>
    </source>
</evidence>
<feature type="binding site" evidence="14">
    <location>
        <position position="216"/>
    </location>
    <ligand>
        <name>substrate</name>
    </ligand>
</feature>
<keyword evidence="7 14" id="KW-0028">Amino-acid biosynthesis</keyword>
<keyword evidence="8 14" id="KW-0479">Metal-binding</keyword>
<evidence type="ECO:0000256" key="2">
    <source>
        <dbReference type="ARBA" id="ARBA00001936"/>
    </source>
</evidence>
<name>A0A347WN07_9LACT</name>
<gene>
    <name evidence="14 17" type="primary">leuB</name>
    <name evidence="17" type="ORF">CL176_10925</name>
</gene>
<evidence type="ECO:0000256" key="4">
    <source>
        <dbReference type="ARBA" id="ARBA00008319"/>
    </source>
</evidence>
<comment type="pathway">
    <text evidence="3 14 15">Amino-acid biosynthesis; L-leucine biosynthesis; L-leucine from 3-methyl-2-oxobutanoate: step 3/4.</text>
</comment>
<feature type="site" description="Important for catalysis" evidence="14">
    <location>
        <position position="138"/>
    </location>
</feature>
<comment type="cofactor">
    <cofactor evidence="14 15">
        <name>Mg(2+)</name>
        <dbReference type="ChEBI" id="CHEBI:18420"/>
    </cofactor>
    <cofactor evidence="14 15">
        <name>Mn(2+)</name>
        <dbReference type="ChEBI" id="CHEBI:29035"/>
    </cofactor>
    <text evidence="14 15">Binds 1 Mg(2+) or Mn(2+) ion per subunit.</text>
</comment>
<dbReference type="OrthoDB" id="9806254at2"/>
<feature type="binding site" evidence="14">
    <location>
        <position position="244"/>
    </location>
    <ligand>
        <name>Mg(2+)</name>
        <dbReference type="ChEBI" id="CHEBI:18420"/>
    </ligand>
</feature>
<dbReference type="KEGG" id="abae:CL176_10925"/>
<dbReference type="Proteomes" id="UP000263232">
    <property type="component" value="Chromosome"/>
</dbReference>
<reference evidence="17 18" key="1">
    <citation type="submission" date="2017-09" db="EMBL/GenBank/DDBJ databases">
        <title>Complete genome sequence of Oxytococcus suis strain ZY16052.</title>
        <authorList>
            <person name="Li F."/>
        </authorList>
    </citation>
    <scope>NUCLEOTIDE SEQUENCE [LARGE SCALE GENOMIC DNA]</scope>
    <source>
        <strain evidence="17 18">ZY16052</strain>
    </source>
</reference>
<dbReference type="EMBL" id="CP023434">
    <property type="protein sequence ID" value="AXY26464.1"/>
    <property type="molecule type" value="Genomic_DNA"/>
</dbReference>
<feature type="binding site" evidence="14">
    <location>
        <position position="240"/>
    </location>
    <ligand>
        <name>Mg(2+)</name>
        <dbReference type="ChEBI" id="CHEBI:18420"/>
    </ligand>
</feature>
<dbReference type="InterPro" id="IPR024084">
    <property type="entry name" value="IsoPropMal-DH-like_dom"/>
</dbReference>
<evidence type="ECO:0000313" key="17">
    <source>
        <dbReference type="EMBL" id="AXY26464.1"/>
    </source>
</evidence>
<evidence type="ECO:0000256" key="14">
    <source>
        <dbReference type="HAMAP-Rule" id="MF_01033"/>
    </source>
</evidence>
<protein>
    <recommendedName>
        <fullName evidence="14">3-isopropylmalate dehydrogenase</fullName>
        <ecNumber evidence="14">1.1.1.85</ecNumber>
    </recommendedName>
    <alternativeName>
        <fullName evidence="14">3-IPM-DH</fullName>
    </alternativeName>
    <alternativeName>
        <fullName evidence="14">Beta-IPM dehydrogenase</fullName>
        <shortName evidence="14">IMDH</shortName>
    </alternativeName>
</protein>
<evidence type="ECO:0000256" key="15">
    <source>
        <dbReference type="RuleBase" id="RU004445"/>
    </source>
</evidence>
<dbReference type="GO" id="GO:0003862">
    <property type="term" value="F:3-isopropylmalate dehydrogenase activity"/>
    <property type="evidence" value="ECO:0007669"/>
    <property type="project" value="UniProtKB-UniRule"/>
</dbReference>
<evidence type="ECO:0000313" key="18">
    <source>
        <dbReference type="Proteomes" id="UP000263232"/>
    </source>
</evidence>
<dbReference type="SUPFAM" id="SSF53659">
    <property type="entry name" value="Isocitrate/Isopropylmalate dehydrogenase-like"/>
    <property type="match status" value="1"/>
</dbReference>
<comment type="caution">
    <text evidence="14">Lacks conserved residue(s) required for the propagation of feature annotation.</text>
</comment>
<feature type="binding site" evidence="14">
    <location>
        <begin position="274"/>
        <end position="286"/>
    </location>
    <ligand>
        <name>NAD(+)</name>
        <dbReference type="ChEBI" id="CHEBI:57540"/>
    </ligand>
</feature>
<comment type="catalytic activity">
    <reaction evidence="1 14 15">
        <text>(2R,3S)-3-isopropylmalate + NAD(+) = 4-methyl-2-oxopentanoate + CO2 + NADH</text>
        <dbReference type="Rhea" id="RHEA:32271"/>
        <dbReference type="ChEBI" id="CHEBI:16526"/>
        <dbReference type="ChEBI" id="CHEBI:17865"/>
        <dbReference type="ChEBI" id="CHEBI:35121"/>
        <dbReference type="ChEBI" id="CHEBI:57540"/>
        <dbReference type="ChEBI" id="CHEBI:57945"/>
        <dbReference type="EC" id="1.1.1.85"/>
    </reaction>
</comment>
<dbReference type="HAMAP" id="MF_01033">
    <property type="entry name" value="LeuB_type1"/>
    <property type="match status" value="1"/>
</dbReference>
<dbReference type="SMART" id="SM01329">
    <property type="entry name" value="Iso_dh"/>
    <property type="match status" value="1"/>
</dbReference>
<keyword evidence="11 14" id="KW-0520">NAD</keyword>
<comment type="subunit">
    <text evidence="5 14 15">Homodimer.</text>
</comment>
<feature type="site" description="Important for catalysis" evidence="14">
    <location>
        <position position="184"/>
    </location>
</feature>
<keyword evidence="18" id="KW-1185">Reference proteome</keyword>
<dbReference type="Pfam" id="PF00180">
    <property type="entry name" value="Iso_dh"/>
    <property type="match status" value="1"/>
</dbReference>
<keyword evidence="13 14" id="KW-0100">Branched-chain amino acid biosynthesis</keyword>
<dbReference type="UniPathway" id="UPA00048">
    <property type="reaction ID" value="UER00072"/>
</dbReference>
<dbReference type="RefSeq" id="WP_118991321.1">
    <property type="nucleotide sequence ID" value="NZ_CP023434.1"/>
</dbReference>
<evidence type="ECO:0000256" key="1">
    <source>
        <dbReference type="ARBA" id="ARBA00000624"/>
    </source>
</evidence>
<dbReference type="EC" id="1.1.1.85" evidence="14"/>
<evidence type="ECO:0000256" key="5">
    <source>
        <dbReference type="ARBA" id="ARBA00011738"/>
    </source>
</evidence>
<dbReference type="NCBIfam" id="TIGR00169">
    <property type="entry name" value="leuB"/>
    <property type="match status" value="1"/>
</dbReference>
<keyword evidence="6 14" id="KW-0432">Leucine biosynthesis</keyword>